<evidence type="ECO:0000313" key="3">
    <source>
        <dbReference type="Proteomes" id="UP001056436"/>
    </source>
</evidence>
<sequence length="241" mass="26414">MEGCNKYHIQHIYGFQEAYDNLYEHHEIPLSSELAEIDDQELAYVPDFETRQDLLGLLTSSRAADTVAFSPNAALLNFESVGTEYQQPRTLKHESLPPSPLPSLCEEPSSVACHDEEAAVTDDTTCVNPSVLLHQPDERSLRSWIDNHDGCMYFDPGSAECAIVLLRCHHEGNKSPSVSTQASSSPLTSGTTRRLYAEMSALASPEISLTTPSRRYPNAQASSSRPAQPGNISPAESDFSS</sequence>
<organism evidence="2 3">
    <name type="scientific">Colletotrichum abscissum</name>
    <dbReference type="NCBI Taxonomy" id="1671311"/>
    <lineage>
        <taxon>Eukaryota</taxon>
        <taxon>Fungi</taxon>
        <taxon>Dikarya</taxon>
        <taxon>Ascomycota</taxon>
        <taxon>Pezizomycotina</taxon>
        <taxon>Sordariomycetes</taxon>
        <taxon>Hypocreomycetidae</taxon>
        <taxon>Glomerellales</taxon>
        <taxon>Glomerellaceae</taxon>
        <taxon>Colletotrichum</taxon>
        <taxon>Colletotrichum acutatum species complex</taxon>
    </lineage>
</organism>
<feature type="compositionally biased region" description="Polar residues" evidence="1">
    <location>
        <begin position="207"/>
        <end position="226"/>
    </location>
</feature>
<dbReference type="EMBL" id="SDAQ01000252">
    <property type="protein sequence ID" value="KAI3528617.1"/>
    <property type="molecule type" value="Genomic_DNA"/>
</dbReference>
<accession>A0A9P9X054</accession>
<name>A0A9P9X054_9PEZI</name>
<evidence type="ECO:0000313" key="2">
    <source>
        <dbReference type="EMBL" id="KAI3528617.1"/>
    </source>
</evidence>
<dbReference type="AlphaFoldDB" id="A0A9P9X054"/>
<comment type="caution">
    <text evidence="2">The sequence shown here is derived from an EMBL/GenBank/DDBJ whole genome shotgun (WGS) entry which is preliminary data.</text>
</comment>
<gene>
    <name evidence="2" type="ORF">CABS02_15066</name>
</gene>
<proteinExistence type="predicted"/>
<evidence type="ECO:0000256" key="1">
    <source>
        <dbReference type="SAM" id="MobiDB-lite"/>
    </source>
</evidence>
<dbReference type="Proteomes" id="UP001056436">
    <property type="component" value="Unassembled WGS sequence"/>
</dbReference>
<reference evidence="2" key="1">
    <citation type="submission" date="2019-01" db="EMBL/GenBank/DDBJ databases">
        <title>Colletotrichum abscissum LGMF1257.</title>
        <authorList>
            <person name="Baroncelli R."/>
        </authorList>
    </citation>
    <scope>NUCLEOTIDE SEQUENCE</scope>
    <source>
        <strain evidence="2">Ca142</strain>
    </source>
</reference>
<protein>
    <submittedName>
        <fullName evidence="2">Uncharacterized protein</fullName>
    </submittedName>
</protein>
<feature type="region of interest" description="Disordered" evidence="1">
    <location>
        <begin position="196"/>
        <end position="241"/>
    </location>
</feature>
<keyword evidence="3" id="KW-1185">Reference proteome</keyword>